<evidence type="ECO:0000313" key="8">
    <source>
        <dbReference type="Proteomes" id="UP000215559"/>
    </source>
</evidence>
<evidence type="ECO:0000256" key="4">
    <source>
        <dbReference type="ARBA" id="ARBA00022679"/>
    </source>
</evidence>
<dbReference type="InterPro" id="IPR004960">
    <property type="entry name" value="LipA_acyltrans"/>
</dbReference>
<dbReference type="EMBL" id="NOZP01000183">
    <property type="protein sequence ID" value="OYD14038.1"/>
    <property type="molecule type" value="Genomic_DNA"/>
</dbReference>
<evidence type="ECO:0000256" key="3">
    <source>
        <dbReference type="ARBA" id="ARBA00022519"/>
    </source>
</evidence>
<dbReference type="GO" id="GO:0016746">
    <property type="term" value="F:acyltransferase activity"/>
    <property type="evidence" value="ECO:0007669"/>
    <property type="project" value="UniProtKB-KW"/>
</dbReference>
<dbReference type="GO" id="GO:0009247">
    <property type="term" value="P:glycolipid biosynthetic process"/>
    <property type="evidence" value="ECO:0007669"/>
    <property type="project" value="UniProtKB-ARBA"/>
</dbReference>
<name>A0A235BNY9_UNCW3</name>
<evidence type="ECO:0000313" key="7">
    <source>
        <dbReference type="EMBL" id="OYD14038.1"/>
    </source>
</evidence>
<accession>A0A235BNY9</accession>
<keyword evidence="2" id="KW-1003">Cell membrane</keyword>
<comment type="caution">
    <text evidence="7">The sequence shown here is derived from an EMBL/GenBank/DDBJ whole genome shotgun (WGS) entry which is preliminary data.</text>
</comment>
<keyword evidence="5" id="KW-0472">Membrane</keyword>
<keyword evidence="6" id="KW-0012">Acyltransferase</keyword>
<dbReference type="PANTHER" id="PTHR30606:SF10">
    <property type="entry name" value="PHOSPHATIDYLINOSITOL MANNOSIDE ACYLTRANSFERASE"/>
    <property type="match status" value="1"/>
</dbReference>
<dbReference type="PANTHER" id="PTHR30606">
    <property type="entry name" value="LIPID A BIOSYNTHESIS LAUROYL ACYLTRANSFERASE"/>
    <property type="match status" value="1"/>
</dbReference>
<dbReference type="Pfam" id="PF03279">
    <property type="entry name" value="Lip_A_acyltrans"/>
    <property type="match status" value="1"/>
</dbReference>
<keyword evidence="4" id="KW-0808">Transferase</keyword>
<keyword evidence="3" id="KW-0997">Cell inner membrane</keyword>
<evidence type="ECO:0000256" key="1">
    <source>
        <dbReference type="ARBA" id="ARBA00004533"/>
    </source>
</evidence>
<sequence>MLVRALPTSLGILVSRLLVLFYLVWRLDYRAEIKHNFRVMCGRFDRWFWVRNGWRVGRNLALMTKLNRPYGNVIVDNLVVYEENTLKRFLEQELHTIMVSFHFGVWEFLPQVFAGLGFRVNLGIGAQKNGSLDRILSGLRRNRCVRLTHSIKQVISWLKQPGLTGFMLDNTSQGRRVWVDIDGCHLGLPSLPFRLAARKGVRVVPLFAFFESGRMRVKVYPAGDERAAAQALLDQVRARPEEWVFWAKTAAVVGQ</sequence>
<reference evidence="7 8" key="1">
    <citation type="submission" date="2017-07" db="EMBL/GenBank/DDBJ databases">
        <title>Recovery of genomes from metagenomes via a dereplication, aggregation, and scoring strategy.</title>
        <authorList>
            <person name="Sieber C.M."/>
            <person name="Probst A.J."/>
            <person name="Sharrar A."/>
            <person name="Thomas B.C."/>
            <person name="Hess M."/>
            <person name="Tringe S.G."/>
            <person name="Banfield J.F."/>
        </authorList>
    </citation>
    <scope>NUCLEOTIDE SEQUENCE [LARGE SCALE GENOMIC DNA]</scope>
    <source>
        <strain evidence="7">JGI_Cruoil_03_51_56</strain>
    </source>
</reference>
<evidence type="ECO:0000256" key="5">
    <source>
        <dbReference type="ARBA" id="ARBA00023136"/>
    </source>
</evidence>
<protein>
    <recommendedName>
        <fullName evidence="9">Lipid A biosynthesis acyltransferase</fullName>
    </recommendedName>
</protein>
<comment type="subcellular location">
    <subcellularLocation>
        <location evidence="1">Cell inner membrane</location>
    </subcellularLocation>
</comment>
<organism evidence="7 8">
    <name type="scientific">candidate division WOR-3 bacterium JGI_Cruoil_03_51_56</name>
    <dbReference type="NCBI Taxonomy" id="1973747"/>
    <lineage>
        <taxon>Bacteria</taxon>
        <taxon>Bacteria division WOR-3</taxon>
    </lineage>
</organism>
<dbReference type="Proteomes" id="UP000215559">
    <property type="component" value="Unassembled WGS sequence"/>
</dbReference>
<evidence type="ECO:0000256" key="2">
    <source>
        <dbReference type="ARBA" id="ARBA00022475"/>
    </source>
</evidence>
<gene>
    <name evidence="7" type="ORF">CH330_09535</name>
</gene>
<proteinExistence type="predicted"/>
<dbReference type="AlphaFoldDB" id="A0A235BNY9"/>
<evidence type="ECO:0000256" key="6">
    <source>
        <dbReference type="ARBA" id="ARBA00023315"/>
    </source>
</evidence>
<dbReference type="GO" id="GO:0005886">
    <property type="term" value="C:plasma membrane"/>
    <property type="evidence" value="ECO:0007669"/>
    <property type="project" value="UniProtKB-SubCell"/>
</dbReference>
<evidence type="ECO:0008006" key="9">
    <source>
        <dbReference type="Google" id="ProtNLM"/>
    </source>
</evidence>